<name>A0A0F9KGG7_9ZZZZ</name>
<gene>
    <name evidence="1" type="ORF">LCGC14_1706600</name>
</gene>
<comment type="caution">
    <text evidence="1">The sequence shown here is derived from an EMBL/GenBank/DDBJ whole genome shotgun (WGS) entry which is preliminary data.</text>
</comment>
<accession>A0A0F9KGG7</accession>
<dbReference type="AlphaFoldDB" id="A0A0F9KGG7"/>
<evidence type="ECO:0000313" key="1">
    <source>
        <dbReference type="EMBL" id="KKM14395.1"/>
    </source>
</evidence>
<reference evidence="1" key="1">
    <citation type="journal article" date="2015" name="Nature">
        <title>Complex archaea that bridge the gap between prokaryotes and eukaryotes.</title>
        <authorList>
            <person name="Spang A."/>
            <person name="Saw J.H."/>
            <person name="Jorgensen S.L."/>
            <person name="Zaremba-Niedzwiedzka K."/>
            <person name="Martijn J."/>
            <person name="Lind A.E."/>
            <person name="van Eijk R."/>
            <person name="Schleper C."/>
            <person name="Guy L."/>
            <person name="Ettema T.J."/>
        </authorList>
    </citation>
    <scope>NUCLEOTIDE SEQUENCE</scope>
</reference>
<organism evidence="1">
    <name type="scientific">marine sediment metagenome</name>
    <dbReference type="NCBI Taxonomy" id="412755"/>
    <lineage>
        <taxon>unclassified sequences</taxon>
        <taxon>metagenomes</taxon>
        <taxon>ecological metagenomes</taxon>
    </lineage>
</organism>
<protein>
    <submittedName>
        <fullName evidence="1">Uncharacterized protein</fullName>
    </submittedName>
</protein>
<proteinExistence type="predicted"/>
<sequence length="47" mass="5723">MEAQSITKKQMKEMVKYFNLNNDFLDEAIYKIMKKLKKIERRIKNGN</sequence>
<dbReference type="EMBL" id="LAZR01015156">
    <property type="protein sequence ID" value="KKM14395.1"/>
    <property type="molecule type" value="Genomic_DNA"/>
</dbReference>